<dbReference type="PANTHER" id="PTHR43167:SF1">
    <property type="entry name" value="PUTATIVE (AFU_ORTHOLOGUE AFUA_6G01830)-RELATED"/>
    <property type="match status" value="1"/>
</dbReference>
<keyword evidence="2 4" id="KW-0808">Transferase</keyword>
<dbReference type="PROSITE" id="PS51682">
    <property type="entry name" value="SAM_OMT_I"/>
    <property type="match status" value="1"/>
</dbReference>
<name>A0A2H5XG82_9BACT</name>
<accession>A0A2H5XG82</accession>
<keyword evidence="1 4" id="KW-0489">Methyltransferase</keyword>
<reference evidence="5" key="1">
    <citation type="submission" date="2017-09" db="EMBL/GenBank/DDBJ databases">
        <title>Metaegenomics of thermophilic ammonia-oxidizing enrichment culture.</title>
        <authorList>
            <person name="Kato S."/>
            <person name="Suzuki K."/>
        </authorList>
    </citation>
    <scope>NUCLEOTIDE SEQUENCE [LARGE SCALE GENOMIC DNA]</scope>
</reference>
<proteinExistence type="predicted"/>
<evidence type="ECO:0000256" key="2">
    <source>
        <dbReference type="ARBA" id="ARBA00022679"/>
    </source>
</evidence>
<gene>
    <name evidence="4" type="ORF">HRbin17_02728</name>
</gene>
<dbReference type="InterPro" id="IPR002935">
    <property type="entry name" value="SAM_O-MeTrfase"/>
</dbReference>
<evidence type="ECO:0000256" key="1">
    <source>
        <dbReference type="ARBA" id="ARBA00022603"/>
    </source>
</evidence>
<dbReference type="Pfam" id="PF01596">
    <property type="entry name" value="Methyltransf_3"/>
    <property type="match status" value="1"/>
</dbReference>
<dbReference type="EC" id="2.1.1.-" evidence="4"/>
<sequence>MKIWAITIALAIVTMAVGNWQPDPPEPPKFASDAERHAWVLNTLLPWMEQFRERYHNVPRSDGEFLRWLVVATKRKKALEIGTANGYSAIWLGLGLEVAGGRLTTVEIQPELVREAQANLKRAGLLGKVVTVVEGDALKVVPNLKDKFDFAFVDIGPKPLPFVEAVLPKLTDDAIIAVHRPPFKGALQDYLDAMSRRPEWLTTVVQTGAPTAIVLSVRQPRRR</sequence>
<dbReference type="AlphaFoldDB" id="A0A2H5XG82"/>
<comment type="caution">
    <text evidence="4">The sequence shown here is derived from an EMBL/GenBank/DDBJ whole genome shotgun (WGS) entry which is preliminary data.</text>
</comment>
<dbReference type="CDD" id="cd02440">
    <property type="entry name" value="AdoMet_MTases"/>
    <property type="match status" value="1"/>
</dbReference>
<evidence type="ECO:0000313" key="4">
    <source>
        <dbReference type="EMBL" id="GBD00190.1"/>
    </source>
</evidence>
<evidence type="ECO:0000256" key="3">
    <source>
        <dbReference type="ARBA" id="ARBA00022691"/>
    </source>
</evidence>
<organism evidence="4 5">
    <name type="scientific">Candidatus Fervidibacter japonicus</name>
    <dbReference type="NCBI Taxonomy" id="2035412"/>
    <lineage>
        <taxon>Bacteria</taxon>
        <taxon>Candidatus Fervidibacterota</taxon>
        <taxon>Candidatus Fervidibacter</taxon>
    </lineage>
</organism>
<dbReference type="SUPFAM" id="SSF53335">
    <property type="entry name" value="S-adenosyl-L-methionine-dependent methyltransferases"/>
    <property type="match status" value="1"/>
</dbReference>
<protein>
    <submittedName>
        <fullName evidence="4">O-methyltransferase</fullName>
        <ecNumber evidence="4">2.1.1.-</ecNumber>
    </submittedName>
</protein>
<dbReference type="Proteomes" id="UP000236173">
    <property type="component" value="Unassembled WGS sequence"/>
</dbReference>
<dbReference type="Gene3D" id="3.40.50.150">
    <property type="entry name" value="Vaccinia Virus protein VP39"/>
    <property type="match status" value="1"/>
</dbReference>
<evidence type="ECO:0000313" key="5">
    <source>
        <dbReference type="Proteomes" id="UP000236173"/>
    </source>
</evidence>
<keyword evidence="3" id="KW-0949">S-adenosyl-L-methionine</keyword>
<dbReference type="EMBL" id="BEHT01000058">
    <property type="protein sequence ID" value="GBD00190.1"/>
    <property type="molecule type" value="Genomic_DNA"/>
</dbReference>
<dbReference type="GO" id="GO:0032259">
    <property type="term" value="P:methylation"/>
    <property type="evidence" value="ECO:0007669"/>
    <property type="project" value="UniProtKB-KW"/>
</dbReference>
<dbReference type="PANTHER" id="PTHR43167">
    <property type="entry name" value="PUTATIVE (AFU_ORTHOLOGUE AFUA_6G01830)-RELATED"/>
    <property type="match status" value="1"/>
</dbReference>
<dbReference type="GO" id="GO:0008171">
    <property type="term" value="F:O-methyltransferase activity"/>
    <property type="evidence" value="ECO:0007669"/>
    <property type="project" value="InterPro"/>
</dbReference>
<dbReference type="InterPro" id="IPR029063">
    <property type="entry name" value="SAM-dependent_MTases_sf"/>
</dbReference>